<evidence type="ECO:0000256" key="13">
    <source>
        <dbReference type="ARBA" id="ARBA00023146"/>
    </source>
</evidence>
<accession>A0A849AHN5</accession>
<evidence type="ECO:0000313" key="22">
    <source>
        <dbReference type="EMBL" id="NNG39965.1"/>
    </source>
</evidence>
<keyword evidence="7 20" id="KW-0812">Transmembrane</keyword>
<dbReference type="Pfam" id="PF16995">
    <property type="entry name" value="tRNA-synt_2_TM"/>
    <property type="match status" value="1"/>
</dbReference>
<dbReference type="GO" id="GO:0005886">
    <property type="term" value="C:plasma membrane"/>
    <property type="evidence" value="ECO:0007669"/>
    <property type="project" value="UniProtKB-SubCell"/>
</dbReference>
<evidence type="ECO:0000256" key="8">
    <source>
        <dbReference type="ARBA" id="ARBA00022723"/>
    </source>
</evidence>
<feature type="binding site" evidence="19">
    <location>
        <position position="1064"/>
    </location>
    <ligand>
        <name>Mg(2+)</name>
        <dbReference type="ChEBI" id="CHEBI:18420"/>
        <label>1</label>
    </ligand>
</feature>
<evidence type="ECO:0000256" key="19">
    <source>
        <dbReference type="HAMAP-Rule" id="MF_00252"/>
    </source>
</evidence>
<evidence type="ECO:0000256" key="11">
    <source>
        <dbReference type="ARBA" id="ARBA00022989"/>
    </source>
</evidence>
<keyword evidence="8 19" id="KW-0479">Metal-binding</keyword>
<comment type="subcellular location">
    <subcellularLocation>
        <location evidence="1">Cell membrane</location>
        <topology evidence="1">Multi-pass membrane protein</topology>
    </subcellularLocation>
    <subcellularLocation>
        <location evidence="19">Cytoplasm</location>
    </subcellularLocation>
</comment>
<evidence type="ECO:0000256" key="1">
    <source>
        <dbReference type="ARBA" id="ARBA00004651"/>
    </source>
</evidence>
<dbReference type="PANTHER" id="PTHR42918">
    <property type="entry name" value="LYSYL-TRNA SYNTHETASE"/>
    <property type="match status" value="1"/>
</dbReference>
<evidence type="ECO:0000313" key="23">
    <source>
        <dbReference type="Proteomes" id="UP000557772"/>
    </source>
</evidence>
<keyword evidence="19" id="KW-0460">Magnesium</keyword>
<dbReference type="CDD" id="cd04322">
    <property type="entry name" value="LysRS_N"/>
    <property type="match status" value="1"/>
</dbReference>
<dbReference type="RefSeq" id="WP_171155829.1">
    <property type="nucleotide sequence ID" value="NZ_JABENB010000002.1"/>
</dbReference>
<dbReference type="Gene3D" id="2.40.50.140">
    <property type="entry name" value="Nucleic acid-binding proteins"/>
    <property type="match status" value="1"/>
</dbReference>
<feature type="transmembrane region" description="Helical" evidence="20">
    <location>
        <begin position="52"/>
        <end position="70"/>
    </location>
</feature>
<dbReference type="NCBIfam" id="NF001756">
    <property type="entry name" value="PRK00484.1"/>
    <property type="match status" value="1"/>
</dbReference>
<dbReference type="InterPro" id="IPR045864">
    <property type="entry name" value="aa-tRNA-synth_II/BPL/LPL"/>
</dbReference>
<dbReference type="InterPro" id="IPR012340">
    <property type="entry name" value="NA-bd_OB-fold"/>
</dbReference>
<dbReference type="GO" id="GO:0004824">
    <property type="term" value="F:lysine-tRNA ligase activity"/>
    <property type="evidence" value="ECO:0007669"/>
    <property type="project" value="UniProtKB-UniRule"/>
</dbReference>
<keyword evidence="9 19" id="KW-0547">Nucleotide-binding</keyword>
<dbReference type="InterPro" id="IPR018149">
    <property type="entry name" value="Lys-tRNA-synth_II_C"/>
</dbReference>
<proteinExistence type="inferred from homology"/>
<dbReference type="Pfam" id="PF01336">
    <property type="entry name" value="tRNA_anti-codon"/>
    <property type="match status" value="1"/>
</dbReference>
<dbReference type="InterPro" id="IPR004365">
    <property type="entry name" value="NA-bd_OB_tRNA"/>
</dbReference>
<comment type="caution">
    <text evidence="22">The sequence shown here is derived from an EMBL/GenBank/DDBJ whole genome shotgun (WGS) entry which is preliminary data.</text>
</comment>
<feature type="domain" description="Aminoacyl-transfer RNA synthetases class-II family profile" evidence="21">
    <location>
        <begin position="837"/>
        <end position="1151"/>
    </location>
</feature>
<dbReference type="SUPFAM" id="SSF50249">
    <property type="entry name" value="Nucleic acid-binding proteins"/>
    <property type="match status" value="1"/>
</dbReference>
<dbReference type="InterPro" id="IPR024320">
    <property type="entry name" value="LPG_synthase_C"/>
</dbReference>
<comment type="catalytic activity">
    <reaction evidence="18 19">
        <text>tRNA(Lys) + L-lysine + ATP = L-lysyl-tRNA(Lys) + AMP + diphosphate</text>
        <dbReference type="Rhea" id="RHEA:20792"/>
        <dbReference type="Rhea" id="RHEA-COMP:9696"/>
        <dbReference type="Rhea" id="RHEA-COMP:9697"/>
        <dbReference type="ChEBI" id="CHEBI:30616"/>
        <dbReference type="ChEBI" id="CHEBI:32551"/>
        <dbReference type="ChEBI" id="CHEBI:33019"/>
        <dbReference type="ChEBI" id="CHEBI:78442"/>
        <dbReference type="ChEBI" id="CHEBI:78529"/>
        <dbReference type="ChEBI" id="CHEBI:456215"/>
        <dbReference type="EC" id="6.1.1.6"/>
    </reaction>
</comment>
<dbReference type="EMBL" id="JABENB010000002">
    <property type="protein sequence ID" value="NNG39965.1"/>
    <property type="molecule type" value="Genomic_DNA"/>
</dbReference>
<evidence type="ECO:0000256" key="4">
    <source>
        <dbReference type="ARBA" id="ARBA00022475"/>
    </source>
</evidence>
<comment type="cofactor">
    <cofactor evidence="19">
        <name>Mg(2+)</name>
        <dbReference type="ChEBI" id="CHEBI:18420"/>
    </cofactor>
    <text evidence="19">Binds 3 Mg(2+) ions per subunit.</text>
</comment>
<evidence type="ECO:0000256" key="10">
    <source>
        <dbReference type="ARBA" id="ARBA00022840"/>
    </source>
</evidence>
<dbReference type="InterPro" id="IPR004364">
    <property type="entry name" value="Aa-tRNA-synt_II"/>
</dbReference>
<comment type="similarity">
    <text evidence="3">In the C-terminal section; belongs to the class-II aminoacyl-tRNA synthetase family.</text>
</comment>
<keyword evidence="19" id="KW-0648">Protein biosynthesis</keyword>
<dbReference type="AlphaFoldDB" id="A0A849AHN5"/>
<dbReference type="GO" id="GO:0006430">
    <property type="term" value="P:lysyl-tRNA aminoacylation"/>
    <property type="evidence" value="ECO:0007669"/>
    <property type="project" value="UniProtKB-UniRule"/>
</dbReference>
<comment type="subunit">
    <text evidence="19">Homodimer.</text>
</comment>
<evidence type="ECO:0000256" key="18">
    <source>
        <dbReference type="ARBA" id="ARBA00048573"/>
    </source>
</evidence>
<dbReference type="GO" id="GO:0005829">
    <property type="term" value="C:cytosol"/>
    <property type="evidence" value="ECO:0007669"/>
    <property type="project" value="TreeGrafter"/>
</dbReference>
<dbReference type="Pfam" id="PF00152">
    <property type="entry name" value="tRNA-synt_2"/>
    <property type="match status" value="1"/>
</dbReference>
<comment type="function">
    <text evidence="16">Catalyzes the production of L-lysyl-tRNA(Lys)transfer and the transfer of a lysyl group from L-lysyl-tRNA(Lys) to membrane-bound phosphatidylglycerol (PG), which produces lysylphosphatidylglycerol (LPG), one of the components of the bacterial membrane with a positive net charge. LPG synthesis contributes to the resistance to cationic antimicrobial peptides (CAMPs) and likely protects M.tuberculosis against the CAMPs produced by competiting microorganisms (bacteriocins). In fact, the modification of anionic phosphatidylglycerol with positively charged L-lysine results in repulsion of the peptides.</text>
</comment>
<dbReference type="GO" id="GO:0005524">
    <property type="term" value="F:ATP binding"/>
    <property type="evidence" value="ECO:0007669"/>
    <property type="project" value="UniProtKB-UniRule"/>
</dbReference>
<evidence type="ECO:0000256" key="2">
    <source>
        <dbReference type="ARBA" id="ARBA00005270"/>
    </source>
</evidence>
<keyword evidence="4" id="KW-1003">Cell membrane</keyword>
<feature type="transmembrane region" description="Helical" evidence="20">
    <location>
        <begin position="114"/>
        <end position="138"/>
    </location>
</feature>
<protein>
    <recommendedName>
        <fullName evidence="19">Lysine--tRNA ligase</fullName>
        <ecNumber evidence="19">6.1.1.6</ecNumber>
    </recommendedName>
    <alternativeName>
        <fullName evidence="19">Lysyl-tRNA synthetase</fullName>
        <shortName evidence="19">LysRS</shortName>
    </alternativeName>
</protein>
<evidence type="ECO:0000256" key="17">
    <source>
        <dbReference type="ARBA" id="ARBA00047540"/>
    </source>
</evidence>
<evidence type="ECO:0000256" key="6">
    <source>
        <dbReference type="ARBA" id="ARBA00022679"/>
    </source>
</evidence>
<evidence type="ECO:0000256" key="15">
    <source>
        <dbReference type="ARBA" id="ARBA00023268"/>
    </source>
</evidence>
<comment type="catalytic activity">
    <reaction evidence="17">
        <text>L-lysyl-tRNA(Lys) + a 1,2-diacyl-sn-glycero-3-phospho-(1'-sn-glycerol) = a 1,2-diacyl-sn-glycero-3-phospho-1'-(3'-O-L-lysyl)-sn-glycerol + tRNA(Lys)</text>
        <dbReference type="Rhea" id="RHEA:10668"/>
        <dbReference type="Rhea" id="RHEA-COMP:9696"/>
        <dbReference type="Rhea" id="RHEA-COMP:9697"/>
        <dbReference type="ChEBI" id="CHEBI:64716"/>
        <dbReference type="ChEBI" id="CHEBI:75792"/>
        <dbReference type="ChEBI" id="CHEBI:78442"/>
        <dbReference type="ChEBI" id="CHEBI:78529"/>
        <dbReference type="EC" id="2.3.2.3"/>
    </reaction>
</comment>
<evidence type="ECO:0000256" key="20">
    <source>
        <dbReference type="SAM" id="Phobius"/>
    </source>
</evidence>
<dbReference type="Gene3D" id="3.30.930.10">
    <property type="entry name" value="Bira Bifunctional Protein, Domain 2"/>
    <property type="match status" value="1"/>
</dbReference>
<dbReference type="InterPro" id="IPR006195">
    <property type="entry name" value="aa-tRNA-synth_II"/>
</dbReference>
<feature type="transmembrane region" description="Helical" evidence="20">
    <location>
        <begin position="90"/>
        <end position="107"/>
    </location>
</feature>
<dbReference type="GO" id="GO:0050071">
    <property type="term" value="F:phosphatidylglycerol lysyltransferase activity"/>
    <property type="evidence" value="ECO:0007669"/>
    <property type="project" value="UniProtKB-EC"/>
</dbReference>
<feature type="binding site" evidence="19">
    <location>
        <position position="1071"/>
    </location>
    <ligand>
        <name>Mg(2+)</name>
        <dbReference type="ChEBI" id="CHEBI:18420"/>
        <label>2</label>
    </ligand>
</feature>
<evidence type="ECO:0000256" key="5">
    <source>
        <dbReference type="ARBA" id="ARBA00022598"/>
    </source>
</evidence>
<evidence type="ECO:0000259" key="21">
    <source>
        <dbReference type="PROSITE" id="PS50862"/>
    </source>
</evidence>
<reference evidence="22 23" key="1">
    <citation type="submission" date="2020-05" db="EMBL/GenBank/DDBJ databases">
        <title>Flexivirga sp. ID2601S isolated from air conditioner.</title>
        <authorList>
            <person name="Kim D.H."/>
        </authorList>
    </citation>
    <scope>NUCLEOTIDE SEQUENCE [LARGE SCALE GENOMIC DNA]</scope>
    <source>
        <strain evidence="22 23">ID2601S</strain>
    </source>
</reference>
<dbReference type="PRINTS" id="PR00982">
    <property type="entry name" value="TRNASYNTHLYS"/>
</dbReference>
<evidence type="ECO:0000256" key="14">
    <source>
        <dbReference type="ARBA" id="ARBA00023251"/>
    </source>
</evidence>
<evidence type="ECO:0000256" key="9">
    <source>
        <dbReference type="ARBA" id="ARBA00022741"/>
    </source>
</evidence>
<keyword evidence="13 19" id="KW-0030">Aminoacyl-tRNA synthetase</keyword>
<dbReference type="HAMAP" id="MF_00252">
    <property type="entry name" value="Lys_tRNA_synth_class2"/>
    <property type="match status" value="1"/>
</dbReference>
<keyword evidence="20" id="KW-0472">Membrane</keyword>
<evidence type="ECO:0000256" key="12">
    <source>
        <dbReference type="ARBA" id="ARBA00023098"/>
    </source>
</evidence>
<evidence type="ECO:0000256" key="7">
    <source>
        <dbReference type="ARBA" id="ARBA00022692"/>
    </source>
</evidence>
<keyword evidence="6 22" id="KW-0808">Transferase</keyword>
<dbReference type="GO" id="GO:0006629">
    <property type="term" value="P:lipid metabolic process"/>
    <property type="evidence" value="ECO:0007669"/>
    <property type="project" value="UniProtKB-KW"/>
</dbReference>
<keyword evidence="10 19" id="KW-0067">ATP-binding</keyword>
<dbReference type="Pfam" id="PF09924">
    <property type="entry name" value="LPG_synthase_C"/>
    <property type="match status" value="1"/>
</dbReference>
<dbReference type="PROSITE" id="PS50862">
    <property type="entry name" value="AA_TRNA_LIGASE_II"/>
    <property type="match status" value="1"/>
</dbReference>
<comment type="similarity">
    <text evidence="2">In the N-terminal section; belongs to the LPG synthetase family.</text>
</comment>
<comment type="similarity">
    <text evidence="19">Belongs to the class-II aminoacyl-tRNA synthetase family.</text>
</comment>
<gene>
    <name evidence="22" type="primary">lysX</name>
    <name evidence="19" type="synonym">lysS</name>
    <name evidence="22" type="ORF">HJ588_11885</name>
</gene>
<keyword evidence="22" id="KW-0012">Acyltransferase</keyword>
<feature type="transmembrane region" description="Helical" evidence="20">
    <location>
        <begin position="196"/>
        <end position="218"/>
    </location>
</feature>
<name>A0A849AHN5_9MICO</name>
<feature type="binding site" evidence="19">
    <location>
        <position position="1071"/>
    </location>
    <ligand>
        <name>Mg(2+)</name>
        <dbReference type="ChEBI" id="CHEBI:18420"/>
        <label>1</label>
    </ligand>
</feature>
<sequence>MEAAVHDPGEKAALDKGTLPKLPQLFKGTINAYGGPRRDRVPVPWREQVARWIGRVYLFAAIWSLISVPLRHNIVVEIVADLLGLVNVPSEPSLFIVCLLFVLAGAVRRRLRAGFTMVVILMGISVLVSLAVMLSAIFRQEWLQDTQLRGFERDYYSFITSVPVTAVFFAIGLAVLVVVARSRSAFPARLAEGSRLAAVLVLVAGLATSFAITFALAATAPKELVGTREIGRFALRSTFGIASDSTSPGMHGHVGYAWIYGLAGIMSTIALLLASLVFLRSGRGRQFQSADEELAVRRLILLHGENDSLGYFATRRDKSVVFSPDGAAAVTYRNEGSVSVASADPIGRASSWQPAIQAWLQQCREHGLYAAVLSSSERGTREYVEAGLKAFALGDEAIIDTESFSLRGRTMRPVRQAVTRVSRAGYSTRVRRHSELSPQELQEISQLAEQWRGEETERGFSMALNRLGDPADGRCVIITAHDATGAIRGFLSFVPWGVRGISLDLMRRDRDAENGLNEYMVAQLIEAGAEHGIRRISLNFAVFREVFSSADQVGAGPITRINDAALSFASRFFQLETLYRSNDKYKPTWVPRLLCYDPALTVPRAGLAMGIAEGFVPMIGPRMLTGPRPSDVQPPRPEPWFVERVIEQEDALLLPAPPAIHLSEQQKVRRGKLDLLDEAGVDAYPVQVPRSDRVRDIVPAYADLAPDTVTDDVVSVTGRVRALRDLGGVCFAVLDDDGSMMQVMVTTADSPDAARCLWRKAVDLGDLVSVTGPVATSRNGELSVLMTSWQMAAKCLRPVPDLHAHLSDDVRARNRSLELLVDAHARGMLAQRSTAVRTMRDAFVEHGFMEVETPMLQPIHGGAAARPFTTHINAYNMELYLRIAPELYLKRLVVGGFQRVFELNRNFRNEGADATHNPEFTSLEAYAAYGDYNTMRVLTREVFLRVATAIHGRPIALRPNGAGGYDEVDLSPEWPVVTVHDAVSKAAGVQLTSSSSREEVARVCRQHDVAVRPEHSAGKLVMELYEALVEKQTTFPTFYCDFPVEVSPLARRHRTDPRLAEQWDLVAFGAEMGTAYSELTDPVDQRQRFTEQSMAAAAGDVEAMQLDEAFLSALEYAMPPTGGLGFGVDRLVMMLTGQNIKATLAFPFVRPQG</sequence>
<dbReference type="GO" id="GO:0000049">
    <property type="term" value="F:tRNA binding"/>
    <property type="evidence" value="ECO:0007669"/>
    <property type="project" value="TreeGrafter"/>
</dbReference>
<dbReference type="InterPro" id="IPR031553">
    <property type="entry name" value="tRNA-synt_2_TM"/>
</dbReference>
<feature type="transmembrane region" description="Helical" evidence="20">
    <location>
        <begin position="158"/>
        <end position="180"/>
    </location>
</feature>
<dbReference type="InterPro" id="IPR002313">
    <property type="entry name" value="Lys-tRNA-ligase_II"/>
</dbReference>
<evidence type="ECO:0000256" key="3">
    <source>
        <dbReference type="ARBA" id="ARBA00009968"/>
    </source>
</evidence>
<dbReference type="NCBIfam" id="TIGR00499">
    <property type="entry name" value="lysS_bact"/>
    <property type="match status" value="1"/>
</dbReference>
<organism evidence="22 23">
    <name type="scientific">Flexivirga aerilata</name>
    <dbReference type="NCBI Taxonomy" id="1656889"/>
    <lineage>
        <taxon>Bacteria</taxon>
        <taxon>Bacillati</taxon>
        <taxon>Actinomycetota</taxon>
        <taxon>Actinomycetes</taxon>
        <taxon>Micrococcales</taxon>
        <taxon>Dermacoccaceae</taxon>
        <taxon>Flexivirga</taxon>
    </lineage>
</organism>
<keyword evidence="23" id="KW-1185">Reference proteome</keyword>
<dbReference type="EC" id="6.1.1.6" evidence="19"/>
<keyword evidence="15" id="KW-0511">Multifunctional enzyme</keyword>
<keyword evidence="19" id="KW-0963">Cytoplasm</keyword>
<dbReference type="InterPro" id="IPR044136">
    <property type="entry name" value="Lys-tRNA-ligase_II_N"/>
</dbReference>
<feature type="transmembrane region" description="Helical" evidence="20">
    <location>
        <begin position="257"/>
        <end position="279"/>
    </location>
</feature>
<keyword evidence="12" id="KW-0443">Lipid metabolism</keyword>
<keyword evidence="14" id="KW-0046">Antibiotic resistance</keyword>
<dbReference type="GO" id="GO:0000287">
    <property type="term" value="F:magnesium ion binding"/>
    <property type="evidence" value="ECO:0007669"/>
    <property type="project" value="UniProtKB-UniRule"/>
</dbReference>
<evidence type="ECO:0000256" key="16">
    <source>
        <dbReference type="ARBA" id="ARBA00024681"/>
    </source>
</evidence>
<dbReference type="NCBIfam" id="NF002821">
    <property type="entry name" value="PRK02983.1"/>
    <property type="match status" value="1"/>
</dbReference>
<keyword evidence="11 20" id="KW-1133">Transmembrane helix</keyword>
<dbReference type="Proteomes" id="UP000557772">
    <property type="component" value="Unassembled WGS sequence"/>
</dbReference>
<dbReference type="SUPFAM" id="SSF55681">
    <property type="entry name" value="Class II aaRS and biotin synthetases"/>
    <property type="match status" value="1"/>
</dbReference>
<dbReference type="GO" id="GO:0046677">
    <property type="term" value="P:response to antibiotic"/>
    <property type="evidence" value="ECO:0007669"/>
    <property type="project" value="UniProtKB-KW"/>
</dbReference>
<dbReference type="PANTHER" id="PTHR42918:SF15">
    <property type="entry name" value="LYSINE--TRNA LIGASE, CHLOROPLASTIC_MITOCHONDRIAL"/>
    <property type="match status" value="1"/>
</dbReference>
<keyword evidence="5 19" id="KW-0436">Ligase</keyword>